<keyword evidence="1" id="KW-0812">Transmembrane</keyword>
<reference evidence="2 3" key="1">
    <citation type="submission" date="2018-11" db="EMBL/GenBank/DDBJ databases">
        <title>Sequencing the genomes of 1000 actinobacteria strains.</title>
        <authorList>
            <person name="Klenk H.-P."/>
        </authorList>
    </citation>
    <scope>NUCLEOTIDE SEQUENCE [LARGE SCALE GENOMIC DNA]</scope>
    <source>
        <strain evidence="2 3">DSM 44231</strain>
    </source>
</reference>
<comment type="caution">
    <text evidence="2">The sequence shown here is derived from an EMBL/GenBank/DDBJ whole genome shotgun (WGS) entry which is preliminary data.</text>
</comment>
<evidence type="ECO:0000313" key="2">
    <source>
        <dbReference type="EMBL" id="ROP35372.1"/>
    </source>
</evidence>
<sequence length="239" mass="26194">MSTAMTAATLSELAKALDELRRERGLSYARLGRKAQGVPGISRTSAHAVITGRRDLDLVLLRGFLVVCDVSSEERLRWLGAFDRLTRAAAAEPEILIPATLSAAPVMPRDPAPPAPTYVDPQPPHHHTAWPTLEDVRRAYPRRPRPIPDHVHRHLPWLLVPAVGAPLCAILMTRHAIPVPTILGFLVMATVGLALWTIHLPGVGAGRRLEKPYVRKIELVDDSEAFRVDRLAAPPVIGL</sequence>
<name>A0A3N1GZH9_9PSEU</name>
<protein>
    <recommendedName>
        <fullName evidence="4">Helix-turn-helix protein</fullName>
    </recommendedName>
</protein>
<keyword evidence="3" id="KW-1185">Reference proteome</keyword>
<evidence type="ECO:0000313" key="3">
    <source>
        <dbReference type="Proteomes" id="UP000268727"/>
    </source>
</evidence>
<feature type="transmembrane region" description="Helical" evidence="1">
    <location>
        <begin position="183"/>
        <end position="206"/>
    </location>
</feature>
<feature type="transmembrane region" description="Helical" evidence="1">
    <location>
        <begin position="155"/>
        <end position="177"/>
    </location>
</feature>
<keyword evidence="1" id="KW-0472">Membrane</keyword>
<dbReference type="AlphaFoldDB" id="A0A3N1GZH9"/>
<evidence type="ECO:0008006" key="4">
    <source>
        <dbReference type="Google" id="ProtNLM"/>
    </source>
</evidence>
<dbReference type="CDD" id="cd00093">
    <property type="entry name" value="HTH_XRE"/>
    <property type="match status" value="1"/>
</dbReference>
<keyword evidence="1" id="KW-1133">Transmembrane helix</keyword>
<dbReference type="RefSeq" id="WP_170184927.1">
    <property type="nucleotide sequence ID" value="NZ_RJKM01000001.1"/>
</dbReference>
<gene>
    <name evidence="2" type="ORF">EDD40_0598</name>
</gene>
<dbReference type="EMBL" id="RJKM01000001">
    <property type="protein sequence ID" value="ROP35372.1"/>
    <property type="molecule type" value="Genomic_DNA"/>
</dbReference>
<dbReference type="InterPro" id="IPR001387">
    <property type="entry name" value="Cro/C1-type_HTH"/>
</dbReference>
<accession>A0A3N1GZH9</accession>
<dbReference type="Proteomes" id="UP000268727">
    <property type="component" value="Unassembled WGS sequence"/>
</dbReference>
<proteinExistence type="predicted"/>
<organism evidence="2 3">
    <name type="scientific">Saccharothrix texasensis</name>
    <dbReference type="NCBI Taxonomy" id="103734"/>
    <lineage>
        <taxon>Bacteria</taxon>
        <taxon>Bacillati</taxon>
        <taxon>Actinomycetota</taxon>
        <taxon>Actinomycetes</taxon>
        <taxon>Pseudonocardiales</taxon>
        <taxon>Pseudonocardiaceae</taxon>
        <taxon>Saccharothrix</taxon>
    </lineage>
</organism>
<evidence type="ECO:0000256" key="1">
    <source>
        <dbReference type="SAM" id="Phobius"/>
    </source>
</evidence>